<proteinExistence type="predicted"/>
<dbReference type="EMBL" id="BAAALT010000101">
    <property type="protein sequence ID" value="GAA1810144.1"/>
    <property type="molecule type" value="Genomic_DNA"/>
</dbReference>
<organism evidence="2 3">
    <name type="scientific">Luedemannella flava</name>
    <dbReference type="NCBI Taxonomy" id="349316"/>
    <lineage>
        <taxon>Bacteria</taxon>
        <taxon>Bacillati</taxon>
        <taxon>Actinomycetota</taxon>
        <taxon>Actinomycetes</taxon>
        <taxon>Micromonosporales</taxon>
        <taxon>Micromonosporaceae</taxon>
        <taxon>Luedemannella</taxon>
    </lineage>
</organism>
<reference evidence="3" key="1">
    <citation type="journal article" date="2019" name="Int. J. Syst. Evol. Microbiol.">
        <title>The Global Catalogue of Microorganisms (GCM) 10K type strain sequencing project: providing services to taxonomists for standard genome sequencing and annotation.</title>
        <authorList>
            <consortium name="The Broad Institute Genomics Platform"/>
            <consortium name="The Broad Institute Genome Sequencing Center for Infectious Disease"/>
            <person name="Wu L."/>
            <person name="Ma J."/>
        </authorList>
    </citation>
    <scope>NUCLEOTIDE SEQUENCE [LARGE SCALE GENOMIC DNA]</scope>
    <source>
        <strain evidence="3">JCM 13250</strain>
    </source>
</reference>
<accession>A0ABP4YFD7</accession>
<keyword evidence="3" id="KW-1185">Reference proteome</keyword>
<dbReference type="InterPro" id="IPR056639">
    <property type="entry name" value="DUF7737"/>
</dbReference>
<dbReference type="Pfam" id="PF24879">
    <property type="entry name" value="DUF7737"/>
    <property type="match status" value="1"/>
</dbReference>
<name>A0ABP4YFD7_9ACTN</name>
<comment type="caution">
    <text evidence="2">The sequence shown here is derived from an EMBL/GenBank/DDBJ whole genome shotgun (WGS) entry which is preliminary data.</text>
</comment>
<gene>
    <name evidence="2" type="ORF">GCM10009682_34770</name>
</gene>
<sequence length="63" mass="6919">MSPDDQYLCVVPEQSSDLTDKGLFLPFEGDRVLAVILSKALLLARDTQITDPTITQQIGRVVS</sequence>
<evidence type="ECO:0000259" key="1">
    <source>
        <dbReference type="Pfam" id="PF24879"/>
    </source>
</evidence>
<dbReference type="RefSeq" id="WP_344132707.1">
    <property type="nucleotide sequence ID" value="NZ_BAAALT010000101.1"/>
</dbReference>
<evidence type="ECO:0000313" key="2">
    <source>
        <dbReference type="EMBL" id="GAA1810144.1"/>
    </source>
</evidence>
<dbReference type="Proteomes" id="UP001500218">
    <property type="component" value="Unassembled WGS sequence"/>
</dbReference>
<evidence type="ECO:0000313" key="3">
    <source>
        <dbReference type="Proteomes" id="UP001500218"/>
    </source>
</evidence>
<feature type="domain" description="DUF7737" evidence="1">
    <location>
        <begin position="1"/>
        <end position="58"/>
    </location>
</feature>
<protein>
    <recommendedName>
        <fullName evidence="1">DUF7737 domain-containing protein</fullName>
    </recommendedName>
</protein>